<dbReference type="AlphaFoldDB" id="A0A146G8C7"/>
<evidence type="ECO:0000313" key="1">
    <source>
        <dbReference type="EMBL" id="GAT33955.1"/>
    </source>
</evidence>
<name>A0A146G8C7_TERSA</name>
<dbReference type="STRING" id="690879.TSACC_22376"/>
<comment type="caution">
    <text evidence="1">The sequence shown here is derived from an EMBL/GenBank/DDBJ whole genome shotgun (WGS) entry which is preliminary data.</text>
</comment>
<proteinExistence type="predicted"/>
<sequence length="86" mass="8854">MAGTVCASAFFGENTSALVLWDNTGNAASTGAGSGWNYVGKVTNGSAVFLGNYSTGYWVLTASHVGPSDFTLNGTTYSYIADRPSV</sequence>
<organism evidence="1 2">
    <name type="scientific">Terrimicrobium sacchariphilum</name>
    <dbReference type="NCBI Taxonomy" id="690879"/>
    <lineage>
        <taxon>Bacteria</taxon>
        <taxon>Pseudomonadati</taxon>
        <taxon>Verrucomicrobiota</taxon>
        <taxon>Terrimicrobiia</taxon>
        <taxon>Terrimicrobiales</taxon>
        <taxon>Terrimicrobiaceae</taxon>
        <taxon>Terrimicrobium</taxon>
    </lineage>
</organism>
<dbReference type="InParanoid" id="A0A146G8C7"/>
<dbReference type="Proteomes" id="UP000076023">
    <property type="component" value="Unassembled WGS sequence"/>
</dbReference>
<reference evidence="2" key="1">
    <citation type="journal article" date="2017" name="Genome Announc.">
        <title>Draft Genome Sequence of Terrimicrobium sacchariphilum NM-5T, a Facultative Anaerobic Soil Bacterium of the Class Spartobacteria.</title>
        <authorList>
            <person name="Qiu Y.L."/>
            <person name="Tourlousse D.M."/>
            <person name="Matsuura N."/>
            <person name="Ohashi A."/>
            <person name="Sekiguchi Y."/>
        </authorList>
    </citation>
    <scope>NUCLEOTIDE SEQUENCE [LARGE SCALE GENOMIC DNA]</scope>
    <source>
        <strain evidence="2">NM-5</strain>
    </source>
</reference>
<dbReference type="EMBL" id="BDCO01000002">
    <property type="protein sequence ID" value="GAT33955.1"/>
    <property type="molecule type" value="Genomic_DNA"/>
</dbReference>
<evidence type="ECO:0000313" key="2">
    <source>
        <dbReference type="Proteomes" id="UP000076023"/>
    </source>
</evidence>
<protein>
    <submittedName>
        <fullName evidence="1">Uncharacterized protein</fullName>
    </submittedName>
</protein>
<keyword evidence="2" id="KW-1185">Reference proteome</keyword>
<dbReference type="RefSeq" id="WP_075079629.1">
    <property type="nucleotide sequence ID" value="NZ_BDCO01000002.1"/>
</dbReference>
<gene>
    <name evidence="1" type="ORF">TSACC_22376</name>
</gene>
<accession>A0A146G8C7</accession>